<organism evidence="2">
    <name type="scientific">bioreactor metagenome</name>
    <dbReference type="NCBI Taxonomy" id="1076179"/>
    <lineage>
        <taxon>unclassified sequences</taxon>
        <taxon>metagenomes</taxon>
        <taxon>ecological metagenomes</taxon>
    </lineage>
</organism>
<dbReference type="InterPro" id="IPR020579">
    <property type="entry name" value="Exonuc_VII_lsu_C"/>
</dbReference>
<dbReference type="GO" id="GO:0008855">
    <property type="term" value="F:exodeoxyribonuclease VII activity"/>
    <property type="evidence" value="ECO:0007669"/>
    <property type="project" value="UniProtKB-EC"/>
</dbReference>
<dbReference type="Pfam" id="PF02601">
    <property type="entry name" value="Exonuc_VII_L"/>
    <property type="match status" value="1"/>
</dbReference>
<reference evidence="2" key="1">
    <citation type="submission" date="2019-08" db="EMBL/GenBank/DDBJ databases">
        <authorList>
            <person name="Kucharzyk K."/>
            <person name="Murdoch R.W."/>
            <person name="Higgins S."/>
            <person name="Loffler F."/>
        </authorList>
    </citation>
    <scope>NUCLEOTIDE SEQUENCE</scope>
</reference>
<feature type="domain" description="Exonuclease VII large subunit C-terminal" evidence="1">
    <location>
        <begin position="49"/>
        <end position="229"/>
    </location>
</feature>
<dbReference type="GO" id="GO:0009318">
    <property type="term" value="C:exodeoxyribonuclease VII complex"/>
    <property type="evidence" value="ECO:0007669"/>
    <property type="project" value="InterPro"/>
</dbReference>
<accession>A0A645DK84</accession>
<comment type="caution">
    <text evidence="2">The sequence shown here is derived from an EMBL/GenBank/DDBJ whole genome shotgun (WGS) entry which is preliminary data.</text>
</comment>
<dbReference type="InterPro" id="IPR003753">
    <property type="entry name" value="Exonuc_VII_L"/>
</dbReference>
<name>A0A645DK84_9ZZZZ</name>
<sequence>MHILVYVQVQFSSLYGLSLVITDIDPTFTVGEQELLRQETIKRLKMEGMFEMNSTLDFPQLPRRLAVISSEQAAGYRDFMKQLHDNEFGFNFYTKLFQAPMQGITAPEGIIEAMDEVAARVAEFDLLLILRGGGASHDLACFDDYNLAANIAQFPIPVVVGVGHDHDYHIADMVAHTSVKTPTALADFIIDLFAAEEQQILYLSRRLSLALQSRIMSEKNRIQLLEQRIISGNPFKLLEKGYAVIYKDGRRIKDIKDICVEDKIGVILNGGHIECVVKMKSVEK</sequence>
<dbReference type="NCBIfam" id="TIGR00237">
    <property type="entry name" value="xseA"/>
    <property type="match status" value="1"/>
</dbReference>
<dbReference type="EC" id="3.1.11.6" evidence="2"/>
<dbReference type="PANTHER" id="PTHR30008">
    <property type="entry name" value="EXODEOXYRIBONUCLEASE 7 LARGE SUBUNIT"/>
    <property type="match status" value="1"/>
</dbReference>
<keyword evidence="2" id="KW-0378">Hydrolase</keyword>
<evidence type="ECO:0000313" key="2">
    <source>
        <dbReference type="EMBL" id="MPM89719.1"/>
    </source>
</evidence>
<proteinExistence type="predicted"/>
<evidence type="ECO:0000259" key="1">
    <source>
        <dbReference type="Pfam" id="PF02601"/>
    </source>
</evidence>
<dbReference type="AlphaFoldDB" id="A0A645DK84"/>
<gene>
    <name evidence="2" type="primary">xseA_35</name>
    <name evidence="2" type="ORF">SDC9_136831</name>
</gene>
<protein>
    <submittedName>
        <fullName evidence="2">Exodeoxyribonuclease 7 large subunit</fullName>
        <ecNumber evidence="2">3.1.11.6</ecNumber>
    </submittedName>
</protein>
<dbReference type="PANTHER" id="PTHR30008:SF0">
    <property type="entry name" value="EXODEOXYRIBONUCLEASE 7 LARGE SUBUNIT"/>
    <property type="match status" value="1"/>
</dbReference>
<dbReference type="GO" id="GO:0006308">
    <property type="term" value="P:DNA catabolic process"/>
    <property type="evidence" value="ECO:0007669"/>
    <property type="project" value="InterPro"/>
</dbReference>
<dbReference type="EMBL" id="VSSQ01037111">
    <property type="protein sequence ID" value="MPM89719.1"/>
    <property type="molecule type" value="Genomic_DNA"/>
</dbReference>